<feature type="region of interest" description="Disordered" evidence="1">
    <location>
        <begin position="31"/>
        <end position="50"/>
    </location>
</feature>
<sequence length="548" mass="61152">MGSNPSTESNNTTEITARNKMQVLCMRRQGTMESSTHKGAKELKHSSKNHRGHTLATANNSLYKRYRVKELFERSPTLPQLSKTTAGIDGNLPEKLTVNSNQGLRNRERKLGNISLIAKKKTVKEKVVEKKQEAMVVVKKPVVAGSQAAPDKSKFGTNSDEDSRPLSKIGAAKKGGAAPKGKLVLASSDSESTESLPLGAFTKKQRTRRTKPVKETTADQAESNPSPIREIPTGAEDASTAAAPEENVESTEAIDTAVKGKGTLEAFARPNPVEEHCMLVLNSAWEEVSSKMTEYDEWALFRTEVRLNTIKSMTPIASMAKIEDEFMPYDETELGCIVSNKGTTTPDQDAMKQSTKAAKQRIITIEHRAHEEKQPATEDEETARIEQQAQDQIEEISRVVQNVEETEAEVEAVNSQEHQAQEHRAQEEERPAQRDKQQAQDEPAPQDQMSIRLKKNQLIKKSNQMSTRLKLVLPRQVQVIPVPLYIFLVQMQIIRQGHNPSGLQMVRYTADRDNNSKEDEEDFAQAGPQPINFSRPKLILMLLQSSKR</sequence>
<dbReference type="Proteomes" id="UP000250235">
    <property type="component" value="Unassembled WGS sequence"/>
</dbReference>
<feature type="compositionally biased region" description="Basic and acidic residues" evidence="1">
    <location>
        <begin position="419"/>
        <end position="439"/>
    </location>
</feature>
<proteinExistence type="predicted"/>
<feature type="compositionally biased region" description="Low complexity" evidence="1">
    <location>
        <begin position="170"/>
        <end position="182"/>
    </location>
</feature>
<feature type="compositionally biased region" description="Basic and acidic residues" evidence="1">
    <location>
        <begin position="35"/>
        <end position="45"/>
    </location>
</feature>
<feature type="region of interest" description="Disordered" evidence="1">
    <location>
        <begin position="366"/>
        <end position="390"/>
    </location>
</feature>
<feature type="region of interest" description="Disordered" evidence="1">
    <location>
        <begin position="148"/>
        <end position="252"/>
    </location>
</feature>
<feature type="region of interest" description="Disordered" evidence="1">
    <location>
        <begin position="405"/>
        <end position="450"/>
    </location>
</feature>
<dbReference type="AlphaFoldDB" id="A0A2Z7ASG3"/>
<evidence type="ECO:0000256" key="1">
    <source>
        <dbReference type="SAM" id="MobiDB-lite"/>
    </source>
</evidence>
<name>A0A2Z7ASG3_9LAMI</name>
<evidence type="ECO:0000313" key="2">
    <source>
        <dbReference type="EMBL" id="KZV22349.1"/>
    </source>
</evidence>
<feature type="compositionally biased region" description="Basic and acidic residues" evidence="1">
    <location>
        <begin position="366"/>
        <end position="376"/>
    </location>
</feature>
<gene>
    <name evidence="2" type="ORF">F511_26067</name>
</gene>
<reference evidence="2 3" key="1">
    <citation type="journal article" date="2015" name="Proc. Natl. Acad. Sci. U.S.A.">
        <title>The resurrection genome of Boea hygrometrica: A blueprint for survival of dehydration.</title>
        <authorList>
            <person name="Xiao L."/>
            <person name="Yang G."/>
            <person name="Zhang L."/>
            <person name="Yang X."/>
            <person name="Zhao S."/>
            <person name="Ji Z."/>
            <person name="Zhou Q."/>
            <person name="Hu M."/>
            <person name="Wang Y."/>
            <person name="Chen M."/>
            <person name="Xu Y."/>
            <person name="Jin H."/>
            <person name="Xiao X."/>
            <person name="Hu G."/>
            <person name="Bao F."/>
            <person name="Hu Y."/>
            <person name="Wan P."/>
            <person name="Li L."/>
            <person name="Deng X."/>
            <person name="Kuang T."/>
            <person name="Xiang C."/>
            <person name="Zhu J.K."/>
            <person name="Oliver M.J."/>
            <person name="He Y."/>
        </authorList>
    </citation>
    <scope>NUCLEOTIDE SEQUENCE [LARGE SCALE GENOMIC DNA]</scope>
    <source>
        <strain evidence="3">cv. XS01</strain>
    </source>
</reference>
<accession>A0A2Z7ASG3</accession>
<dbReference type="EMBL" id="KV014389">
    <property type="protein sequence ID" value="KZV22349.1"/>
    <property type="molecule type" value="Genomic_DNA"/>
</dbReference>
<protein>
    <submittedName>
        <fullName evidence="2">Pentatricopeptide repeat 5</fullName>
    </submittedName>
</protein>
<evidence type="ECO:0000313" key="3">
    <source>
        <dbReference type="Proteomes" id="UP000250235"/>
    </source>
</evidence>
<organism evidence="2 3">
    <name type="scientific">Dorcoceras hygrometricum</name>
    <dbReference type="NCBI Taxonomy" id="472368"/>
    <lineage>
        <taxon>Eukaryota</taxon>
        <taxon>Viridiplantae</taxon>
        <taxon>Streptophyta</taxon>
        <taxon>Embryophyta</taxon>
        <taxon>Tracheophyta</taxon>
        <taxon>Spermatophyta</taxon>
        <taxon>Magnoliopsida</taxon>
        <taxon>eudicotyledons</taxon>
        <taxon>Gunneridae</taxon>
        <taxon>Pentapetalae</taxon>
        <taxon>asterids</taxon>
        <taxon>lamiids</taxon>
        <taxon>Lamiales</taxon>
        <taxon>Gesneriaceae</taxon>
        <taxon>Didymocarpoideae</taxon>
        <taxon>Trichosporeae</taxon>
        <taxon>Loxocarpinae</taxon>
        <taxon>Dorcoceras</taxon>
    </lineage>
</organism>
<keyword evidence="3" id="KW-1185">Reference proteome</keyword>
<dbReference type="OrthoDB" id="1933455at2759"/>